<keyword evidence="5" id="KW-1185">Reference proteome</keyword>
<dbReference type="InterPro" id="IPR008984">
    <property type="entry name" value="SMAD_FHA_dom_sf"/>
</dbReference>
<reference evidence="4" key="1">
    <citation type="submission" date="2021-01" db="EMBL/GenBank/DDBJ databases">
        <authorList>
            <person name="Eckstrom K.M.E."/>
        </authorList>
    </citation>
    <scope>NUCLEOTIDE SEQUENCE</scope>
    <source>
        <strain evidence="4">UVCC 0001</strain>
    </source>
</reference>
<organism evidence="4 5">
    <name type="scientific">Prototheca wickerhamii</name>
    <dbReference type="NCBI Taxonomy" id="3111"/>
    <lineage>
        <taxon>Eukaryota</taxon>
        <taxon>Viridiplantae</taxon>
        <taxon>Chlorophyta</taxon>
        <taxon>core chlorophytes</taxon>
        <taxon>Trebouxiophyceae</taxon>
        <taxon>Chlorellales</taxon>
        <taxon>Chlorellaceae</taxon>
        <taxon>Prototheca</taxon>
    </lineage>
</organism>
<feature type="compositionally biased region" description="Pro residues" evidence="1">
    <location>
        <begin position="181"/>
        <end position="194"/>
    </location>
</feature>
<dbReference type="GO" id="GO:0004722">
    <property type="term" value="F:protein serine/threonine phosphatase activity"/>
    <property type="evidence" value="ECO:0007669"/>
    <property type="project" value="InterPro"/>
</dbReference>
<gene>
    <name evidence="4" type="ORF">QBZ16_002864</name>
</gene>
<feature type="compositionally biased region" description="Low complexity" evidence="1">
    <location>
        <begin position="346"/>
        <end position="374"/>
    </location>
</feature>
<dbReference type="EMBL" id="JASFZW010000003">
    <property type="protein sequence ID" value="KAK2079173.1"/>
    <property type="molecule type" value="Genomic_DNA"/>
</dbReference>
<sequence>MTPQEPAAENSPAPLKLKTPSLRLPAAVDTKAKPESALATKEPERKELGGLGGGHRLALPGGVMLFEERAASAQSNRSAKVDNADKEEPSVPVGEESFGSAVSSELPGESPHTYALNLPDDANPFLPGSGDEMMGFSPGEECFSEGTGDEGPDSRQESDLHAGASGGFPQLRLPGSRAASSPPPSIGAPLPPLSVPEEEASSALESEVDQFELEVDGEPGDEGWPDWQAGPPPRPVQRRSSGPDPGAEARHPALLGLPGLRRAPAATVERTRSQPRAGVVSLAASQDAEISPAQLASAYQFLGSPPPPPAQPAQRRRTASMDLRSPTAQLSVDRAAEVRTSGGGLLQQLHQHQQQPAPQLQGLAPPPQLALAPPAHAPPSSPFTALHRPLERLGSAYSNLALSRVLEDEDGAYQSSMELEAALALKLDVLAGPCLNTSFVSEEGQTEVLVGRTPATHLPLPADAEVSGRHLAVAWSTIDRCWKAADLGSLNGTMLNGEPISLGSRQRSAEYRLSSDDVLQLGSHTKIKVSIFPRDVLRPSDAQGSLPPDSLPRSLSMPKHRVMSYGSLASPSLRAATPSRQPYVTAVAEDLRLEACLLARTGREHARKNQVCEDVACALCPLPLHPRLVPTAASLLCLFDGHCGRGAAEAAARVLPEEVANRLIETCGGLAAGRGAELTFRNAFLTTDARLMAEEGCTATAVLAWRTADGTVCLQAANVGDSSALWIEVATGAARELTEDHRLSNQSERRRLSEMGIELSKESNRLYGLNLSRGLGDVFLKEEDMGLSAEPYVGPVVRCPPAQGGLVLIASDGLWDVADFATVGRLAAQAFRENGHDLATAARAVLSHAIKRRTKDDVSVILAHVWPEADWALRSPPQSSATGPVFACP</sequence>
<comment type="caution">
    <text evidence="4">The sequence shown here is derived from an EMBL/GenBank/DDBJ whole genome shotgun (WGS) entry which is preliminary data.</text>
</comment>
<dbReference type="Pfam" id="PF00481">
    <property type="entry name" value="PP2C"/>
    <property type="match status" value="1"/>
</dbReference>
<feature type="region of interest" description="Disordered" evidence="1">
    <location>
        <begin position="1"/>
        <end position="279"/>
    </location>
</feature>
<feature type="region of interest" description="Disordered" evidence="1">
    <location>
        <begin position="299"/>
        <end position="386"/>
    </location>
</feature>
<dbReference type="InterPro" id="IPR000253">
    <property type="entry name" value="FHA_dom"/>
</dbReference>
<proteinExistence type="predicted"/>
<dbReference type="PROSITE" id="PS51746">
    <property type="entry name" value="PPM_2"/>
    <property type="match status" value="1"/>
</dbReference>
<feature type="compositionally biased region" description="Acidic residues" evidence="1">
    <location>
        <begin position="196"/>
        <end position="224"/>
    </location>
</feature>
<dbReference type="InterPro" id="IPR001932">
    <property type="entry name" value="PPM-type_phosphatase-like_dom"/>
</dbReference>
<dbReference type="SUPFAM" id="SSF49879">
    <property type="entry name" value="SMAD/FHA domain"/>
    <property type="match status" value="1"/>
</dbReference>
<dbReference type="Gene3D" id="2.60.200.20">
    <property type="match status" value="1"/>
</dbReference>
<dbReference type="PANTHER" id="PTHR13832">
    <property type="entry name" value="PROTEIN PHOSPHATASE 2C"/>
    <property type="match status" value="1"/>
</dbReference>
<protein>
    <submittedName>
        <fullName evidence="4">Uncharacterized protein</fullName>
    </submittedName>
</protein>
<evidence type="ECO:0000259" key="2">
    <source>
        <dbReference type="PROSITE" id="PS50006"/>
    </source>
</evidence>
<dbReference type="SMART" id="SM00240">
    <property type="entry name" value="FHA"/>
    <property type="match status" value="1"/>
</dbReference>
<dbReference type="Pfam" id="PF00498">
    <property type="entry name" value="FHA"/>
    <property type="match status" value="1"/>
</dbReference>
<feature type="compositionally biased region" description="Basic and acidic residues" evidence="1">
    <location>
        <begin position="79"/>
        <end position="89"/>
    </location>
</feature>
<dbReference type="AlphaFoldDB" id="A0AAD9MM57"/>
<dbReference type="CDD" id="cd00143">
    <property type="entry name" value="PP2Cc"/>
    <property type="match status" value="1"/>
</dbReference>
<dbReference type="Gene3D" id="3.60.40.10">
    <property type="entry name" value="PPM-type phosphatase domain"/>
    <property type="match status" value="1"/>
</dbReference>
<evidence type="ECO:0000313" key="4">
    <source>
        <dbReference type="EMBL" id="KAK2079173.1"/>
    </source>
</evidence>
<name>A0AAD9MM57_PROWI</name>
<dbReference type="SUPFAM" id="SSF81606">
    <property type="entry name" value="PP2C-like"/>
    <property type="match status" value="1"/>
</dbReference>
<dbReference type="Proteomes" id="UP001255856">
    <property type="component" value="Unassembled WGS sequence"/>
</dbReference>
<dbReference type="InterPro" id="IPR036457">
    <property type="entry name" value="PPM-type-like_dom_sf"/>
</dbReference>
<dbReference type="InterPro" id="IPR015655">
    <property type="entry name" value="PP2C"/>
</dbReference>
<feature type="domain" description="PPM-type phosphatase" evidence="3">
    <location>
        <begin position="600"/>
        <end position="865"/>
    </location>
</feature>
<feature type="domain" description="FHA" evidence="2">
    <location>
        <begin position="448"/>
        <end position="500"/>
    </location>
</feature>
<dbReference type="SMART" id="SM00332">
    <property type="entry name" value="PP2Cc"/>
    <property type="match status" value="1"/>
</dbReference>
<accession>A0AAD9MM57</accession>
<evidence type="ECO:0000256" key="1">
    <source>
        <dbReference type="SAM" id="MobiDB-lite"/>
    </source>
</evidence>
<dbReference type="PROSITE" id="PS50006">
    <property type="entry name" value="FHA_DOMAIN"/>
    <property type="match status" value="1"/>
</dbReference>
<evidence type="ECO:0000313" key="5">
    <source>
        <dbReference type="Proteomes" id="UP001255856"/>
    </source>
</evidence>
<evidence type="ECO:0000259" key="3">
    <source>
        <dbReference type="PROSITE" id="PS51746"/>
    </source>
</evidence>
<dbReference type="PANTHER" id="PTHR13832:SF643">
    <property type="entry name" value="PROTEIN PHOSPHATASE 2C-RELATED"/>
    <property type="match status" value="1"/>
</dbReference>